<accession>A0A0N5AU95</accession>
<evidence type="ECO:0000313" key="1">
    <source>
        <dbReference type="Proteomes" id="UP000046393"/>
    </source>
</evidence>
<dbReference type="WBParaSite" id="SMUV_0000842301-mRNA-1">
    <property type="protein sequence ID" value="SMUV_0000842301-mRNA-1"/>
    <property type="gene ID" value="SMUV_0000842301"/>
</dbReference>
<reference evidence="2" key="1">
    <citation type="submission" date="2017-02" db="UniProtKB">
        <authorList>
            <consortium name="WormBaseParasite"/>
        </authorList>
    </citation>
    <scope>IDENTIFICATION</scope>
</reference>
<protein>
    <submittedName>
        <fullName evidence="2">SERTA domain-containing protein</fullName>
    </submittedName>
</protein>
<sequence>MVAVQFNETYFPSAGLYYSSSSCSSSENEYEDVNPTQLLSLAIRKRRAVYNRKERDFRQELLHTGLIQSLCKYLGEIRVKKRRHRRSKNSRNRSVANRKRLWSDKPIDAECKAMEMPTFDSEKLVDFDGETAVSNGDSKFSHADACCESFQPPEKKACRCDDGDPFLLEPIFKEMFGSHYIQSQGFFSFQESCCCGA</sequence>
<name>A0A0N5AU95_9BILA</name>
<evidence type="ECO:0000313" key="2">
    <source>
        <dbReference type="WBParaSite" id="SMUV_0000842301-mRNA-1"/>
    </source>
</evidence>
<dbReference type="Proteomes" id="UP000046393">
    <property type="component" value="Unplaced"/>
</dbReference>
<proteinExistence type="predicted"/>
<dbReference type="AlphaFoldDB" id="A0A0N5AU95"/>
<organism evidence="1 2">
    <name type="scientific">Syphacia muris</name>
    <dbReference type="NCBI Taxonomy" id="451379"/>
    <lineage>
        <taxon>Eukaryota</taxon>
        <taxon>Metazoa</taxon>
        <taxon>Ecdysozoa</taxon>
        <taxon>Nematoda</taxon>
        <taxon>Chromadorea</taxon>
        <taxon>Rhabditida</taxon>
        <taxon>Spirurina</taxon>
        <taxon>Oxyuridomorpha</taxon>
        <taxon>Oxyuroidea</taxon>
        <taxon>Oxyuridae</taxon>
        <taxon>Syphacia</taxon>
    </lineage>
</organism>
<keyword evidence="1" id="KW-1185">Reference proteome</keyword>